<dbReference type="Proteomes" id="UP000289152">
    <property type="component" value="Unassembled WGS sequence"/>
</dbReference>
<dbReference type="Pfam" id="PF00385">
    <property type="entry name" value="Chromo"/>
    <property type="match status" value="1"/>
</dbReference>
<dbReference type="InterPro" id="IPR016197">
    <property type="entry name" value="Chromo-like_dom_sf"/>
</dbReference>
<gene>
    <name evidence="2" type="ORF">M231_00903</name>
</gene>
<comment type="caution">
    <text evidence="2">The sequence shown here is derived from an EMBL/GenBank/DDBJ whole genome shotgun (WGS) entry which is preliminary data.</text>
</comment>
<dbReference type="PROSITE" id="PS50013">
    <property type="entry name" value="CHROMO_2"/>
    <property type="match status" value="1"/>
</dbReference>
<dbReference type="OrthoDB" id="2273864at2759"/>
<dbReference type="EMBL" id="SDIL01000006">
    <property type="protein sequence ID" value="RXK41668.1"/>
    <property type="molecule type" value="Genomic_DNA"/>
</dbReference>
<dbReference type="InterPro" id="IPR000953">
    <property type="entry name" value="Chromo/chromo_shadow_dom"/>
</dbReference>
<sequence length="274" mass="30875">MAIANAQLSQVKSYNRHHRAMLLQPGDLVLLSTKALNTDFLKNRKSRKLRPLYIGPFEVTDVVTANAVTLDLPSNITIHPTINTSYLRKWIQSQYQPPVSQLPRVVHQILDMKTSRPSRNHPRGQTQYLVAWKDRPEHMNTWETPEIIIAHGGKDLLATISEESAAEQLTGDTTSQIVAENIQERPRVITEESNNKHNPVRLKLTVKRPQNGLKNATASAKNPVSHGPEKAAEIATEIASEVPGFREIRAPRSRNKYLLPRARAMATRHRPLAQ</sequence>
<evidence type="ECO:0000313" key="2">
    <source>
        <dbReference type="EMBL" id="RXK41668.1"/>
    </source>
</evidence>
<dbReference type="AlphaFoldDB" id="A0A4Q1BUG7"/>
<dbReference type="InterPro" id="IPR023780">
    <property type="entry name" value="Chromo_domain"/>
</dbReference>
<dbReference type="InParanoid" id="A0A4Q1BUG7"/>
<dbReference type="GO" id="GO:0006338">
    <property type="term" value="P:chromatin remodeling"/>
    <property type="evidence" value="ECO:0007669"/>
    <property type="project" value="UniProtKB-ARBA"/>
</dbReference>
<evidence type="ECO:0000259" key="1">
    <source>
        <dbReference type="PROSITE" id="PS50013"/>
    </source>
</evidence>
<dbReference type="CDD" id="cd00024">
    <property type="entry name" value="CD_CSD"/>
    <property type="match status" value="1"/>
</dbReference>
<evidence type="ECO:0000313" key="3">
    <source>
        <dbReference type="Proteomes" id="UP000289152"/>
    </source>
</evidence>
<proteinExistence type="predicted"/>
<reference evidence="2 3" key="1">
    <citation type="submission" date="2016-06" db="EMBL/GenBank/DDBJ databases">
        <title>Evolution of pathogenesis and genome organization in the Tremellales.</title>
        <authorList>
            <person name="Cuomo C."/>
            <person name="Litvintseva A."/>
            <person name="Heitman J."/>
            <person name="Chen Y."/>
            <person name="Sun S."/>
            <person name="Springer D."/>
            <person name="Dromer F."/>
            <person name="Young S."/>
            <person name="Zeng Q."/>
            <person name="Chapman S."/>
            <person name="Gujja S."/>
            <person name="Saif S."/>
            <person name="Birren B."/>
        </authorList>
    </citation>
    <scope>NUCLEOTIDE SEQUENCE [LARGE SCALE GENOMIC DNA]</scope>
    <source>
        <strain evidence="2 3">ATCC 28783</strain>
    </source>
</reference>
<feature type="domain" description="Chromo" evidence="1">
    <location>
        <begin position="104"/>
        <end position="172"/>
    </location>
</feature>
<name>A0A4Q1BUG7_TREME</name>
<dbReference type="Pfam" id="PF24626">
    <property type="entry name" value="SH3_Tf2-1"/>
    <property type="match status" value="1"/>
</dbReference>
<dbReference type="SUPFAM" id="SSF54160">
    <property type="entry name" value="Chromo domain-like"/>
    <property type="match status" value="1"/>
</dbReference>
<organism evidence="2 3">
    <name type="scientific">Tremella mesenterica</name>
    <name type="common">Jelly fungus</name>
    <dbReference type="NCBI Taxonomy" id="5217"/>
    <lineage>
        <taxon>Eukaryota</taxon>
        <taxon>Fungi</taxon>
        <taxon>Dikarya</taxon>
        <taxon>Basidiomycota</taxon>
        <taxon>Agaricomycotina</taxon>
        <taxon>Tremellomycetes</taxon>
        <taxon>Tremellales</taxon>
        <taxon>Tremellaceae</taxon>
        <taxon>Tremella</taxon>
    </lineage>
</organism>
<accession>A0A4Q1BUG7</accession>
<dbReference type="STRING" id="5217.A0A4Q1BUG7"/>
<dbReference type="Gene3D" id="2.40.50.40">
    <property type="match status" value="1"/>
</dbReference>
<protein>
    <recommendedName>
        <fullName evidence="1">Chromo domain-containing protein</fullName>
    </recommendedName>
</protein>
<dbReference type="InterPro" id="IPR056924">
    <property type="entry name" value="SH3_Tf2-1"/>
</dbReference>
<keyword evidence="3" id="KW-1185">Reference proteome</keyword>